<feature type="non-terminal residue" evidence="2">
    <location>
        <position position="1"/>
    </location>
</feature>
<dbReference type="OrthoDB" id="5342924at2759"/>
<feature type="transmembrane region" description="Helical" evidence="1">
    <location>
        <begin position="120"/>
        <end position="145"/>
    </location>
</feature>
<evidence type="ECO:0000256" key="1">
    <source>
        <dbReference type="SAM" id="Phobius"/>
    </source>
</evidence>
<feature type="transmembrane region" description="Helical" evidence="1">
    <location>
        <begin position="12"/>
        <end position="33"/>
    </location>
</feature>
<gene>
    <name evidence="2" type="ORF">T440DRAFT_357681</name>
</gene>
<accession>A0A6A7AME5</accession>
<feature type="transmembrane region" description="Helical" evidence="1">
    <location>
        <begin position="81"/>
        <end position="100"/>
    </location>
</feature>
<evidence type="ECO:0000313" key="3">
    <source>
        <dbReference type="Proteomes" id="UP000799423"/>
    </source>
</evidence>
<dbReference type="AlphaFoldDB" id="A0A6A7AME5"/>
<keyword evidence="1" id="KW-0472">Membrane</keyword>
<proteinExistence type="predicted"/>
<dbReference type="Proteomes" id="UP000799423">
    <property type="component" value="Unassembled WGS sequence"/>
</dbReference>
<evidence type="ECO:0000313" key="2">
    <source>
        <dbReference type="EMBL" id="KAF2844142.1"/>
    </source>
</evidence>
<sequence length="173" mass="19086">ERRKTAMYQSRWLATGHALLHLVPLSSAVAVLILNWSEYFVGPAFTLSTTLQFVAKLQELLMQASLAEIVLSIVRSQMMEGYLPLGALSVSTQAMHLSYLWSLDLLVAVTSQSFRGRRKALFVCLVPLIVLLTALVGPSSAVLMIPRAGMSSRPSVIHWRSTSDEDAIFPSRL</sequence>
<organism evidence="2 3">
    <name type="scientific">Plenodomus tracheiphilus IPT5</name>
    <dbReference type="NCBI Taxonomy" id="1408161"/>
    <lineage>
        <taxon>Eukaryota</taxon>
        <taxon>Fungi</taxon>
        <taxon>Dikarya</taxon>
        <taxon>Ascomycota</taxon>
        <taxon>Pezizomycotina</taxon>
        <taxon>Dothideomycetes</taxon>
        <taxon>Pleosporomycetidae</taxon>
        <taxon>Pleosporales</taxon>
        <taxon>Pleosporineae</taxon>
        <taxon>Leptosphaeriaceae</taxon>
        <taxon>Plenodomus</taxon>
    </lineage>
</organism>
<reference evidence="2" key="1">
    <citation type="submission" date="2020-01" db="EMBL/GenBank/DDBJ databases">
        <authorList>
            <consortium name="DOE Joint Genome Institute"/>
            <person name="Haridas S."/>
            <person name="Albert R."/>
            <person name="Binder M."/>
            <person name="Bloem J."/>
            <person name="Labutti K."/>
            <person name="Salamov A."/>
            <person name="Andreopoulos B."/>
            <person name="Baker S.E."/>
            <person name="Barry K."/>
            <person name="Bills G."/>
            <person name="Bluhm B.H."/>
            <person name="Cannon C."/>
            <person name="Castanera R."/>
            <person name="Culley D.E."/>
            <person name="Daum C."/>
            <person name="Ezra D."/>
            <person name="Gonzalez J.B."/>
            <person name="Henrissat B."/>
            <person name="Kuo A."/>
            <person name="Liang C."/>
            <person name="Lipzen A."/>
            <person name="Lutzoni F."/>
            <person name="Magnuson J."/>
            <person name="Mondo S."/>
            <person name="Nolan M."/>
            <person name="Ohm R."/>
            <person name="Pangilinan J."/>
            <person name="Park H.-J."/>
            <person name="Ramirez L."/>
            <person name="Alfaro M."/>
            <person name="Sun H."/>
            <person name="Tritt A."/>
            <person name="Yoshinaga Y."/>
            <person name="Zwiers L.-H."/>
            <person name="Turgeon B.G."/>
            <person name="Goodwin S.B."/>
            <person name="Spatafora J.W."/>
            <person name="Crous P.W."/>
            <person name="Grigoriev I.V."/>
        </authorList>
    </citation>
    <scope>NUCLEOTIDE SEQUENCE</scope>
    <source>
        <strain evidence="2">IPT5</strain>
    </source>
</reference>
<name>A0A6A7AME5_9PLEO</name>
<keyword evidence="1" id="KW-1133">Transmembrane helix</keyword>
<feature type="non-terminal residue" evidence="2">
    <location>
        <position position="173"/>
    </location>
</feature>
<keyword evidence="3" id="KW-1185">Reference proteome</keyword>
<keyword evidence="1" id="KW-0812">Transmembrane</keyword>
<dbReference type="EMBL" id="MU006411">
    <property type="protein sequence ID" value="KAF2844142.1"/>
    <property type="molecule type" value="Genomic_DNA"/>
</dbReference>
<protein>
    <submittedName>
        <fullName evidence="2">Uncharacterized protein</fullName>
    </submittedName>
</protein>